<keyword evidence="7 15" id="KW-0963">Cytoplasm</keyword>
<comment type="catalytic activity">
    <reaction evidence="1 15">
        <text>Release of an N-terminal dipeptide from a peptide comprising four or more residues, with broad specificity. Also acts on dipeptidyl 2-naphthylamides.</text>
        <dbReference type="EC" id="3.4.14.4"/>
    </reaction>
</comment>
<keyword evidence="11 15" id="KW-0862">Zinc</keyword>
<evidence type="ECO:0000256" key="12">
    <source>
        <dbReference type="ARBA" id="ARBA00023049"/>
    </source>
</evidence>
<dbReference type="Pfam" id="PF03571">
    <property type="entry name" value="Peptidase_M49"/>
    <property type="match status" value="1"/>
</dbReference>
<dbReference type="PIRSF" id="PIRSF007828">
    <property type="entry name" value="Dipeptidyl-peptidase_III"/>
    <property type="match status" value="1"/>
</dbReference>
<evidence type="ECO:0000256" key="16">
    <source>
        <dbReference type="PIRSR" id="PIRSR007828-1"/>
    </source>
</evidence>
<dbReference type="PANTHER" id="PTHR23422">
    <property type="entry name" value="DIPEPTIDYL PEPTIDASE III-RELATED"/>
    <property type="match status" value="1"/>
</dbReference>
<dbReference type="FunFam" id="3.30.540.30:FF:000001">
    <property type="entry name" value="Dipeptidyl peptidase 3"/>
    <property type="match status" value="1"/>
</dbReference>
<dbReference type="MEROPS" id="M49.006"/>
<keyword evidence="10 15" id="KW-0378">Hydrolase</keyword>
<reference evidence="18 19" key="1">
    <citation type="journal article" date="2012" name="New Phytol.">
        <title>Insight into trade-off between wood decay and parasitism from the genome of a fungal forest pathogen.</title>
        <authorList>
            <person name="Olson A."/>
            <person name="Aerts A."/>
            <person name="Asiegbu F."/>
            <person name="Belbahri L."/>
            <person name="Bouzid O."/>
            <person name="Broberg A."/>
            <person name="Canback B."/>
            <person name="Coutinho P.M."/>
            <person name="Cullen D."/>
            <person name="Dalman K."/>
            <person name="Deflorio G."/>
            <person name="van Diepen L.T."/>
            <person name="Dunand C."/>
            <person name="Duplessis S."/>
            <person name="Durling M."/>
            <person name="Gonthier P."/>
            <person name="Grimwood J."/>
            <person name="Fossdal C.G."/>
            <person name="Hansson D."/>
            <person name="Henrissat B."/>
            <person name="Hietala A."/>
            <person name="Himmelstrand K."/>
            <person name="Hoffmeister D."/>
            <person name="Hogberg N."/>
            <person name="James T.Y."/>
            <person name="Karlsson M."/>
            <person name="Kohler A."/>
            <person name="Kues U."/>
            <person name="Lee Y.H."/>
            <person name="Lin Y.C."/>
            <person name="Lind M."/>
            <person name="Lindquist E."/>
            <person name="Lombard V."/>
            <person name="Lucas S."/>
            <person name="Lunden K."/>
            <person name="Morin E."/>
            <person name="Murat C."/>
            <person name="Park J."/>
            <person name="Raffaello T."/>
            <person name="Rouze P."/>
            <person name="Salamov A."/>
            <person name="Schmutz J."/>
            <person name="Solheim H."/>
            <person name="Stahlberg J."/>
            <person name="Velez H."/>
            <person name="de Vries R.P."/>
            <person name="Wiebenga A."/>
            <person name="Woodward S."/>
            <person name="Yakovlev I."/>
            <person name="Garbelotto M."/>
            <person name="Martin F."/>
            <person name="Grigoriev I.V."/>
            <person name="Stenlid J."/>
        </authorList>
    </citation>
    <scope>NUCLEOTIDE SEQUENCE [LARGE SCALE GENOMIC DNA]</scope>
    <source>
        <strain evidence="18 19">TC 32-1</strain>
    </source>
</reference>
<keyword evidence="6 15" id="KW-0031">Aminopeptidase</keyword>
<dbReference type="GO" id="GO:0008239">
    <property type="term" value="F:dipeptidyl-peptidase activity"/>
    <property type="evidence" value="ECO:0007669"/>
    <property type="project" value="UniProtKB-UniRule"/>
</dbReference>
<dbReference type="Proteomes" id="UP000030671">
    <property type="component" value="Unassembled WGS sequence"/>
</dbReference>
<comment type="cofactor">
    <cofactor evidence="15 17">
        <name>Zn(2+)</name>
        <dbReference type="ChEBI" id="CHEBI:29105"/>
    </cofactor>
    <text evidence="15 17">Binds 1 zinc ion per subunit.</text>
</comment>
<evidence type="ECO:0000256" key="11">
    <source>
        <dbReference type="ARBA" id="ARBA00022833"/>
    </source>
</evidence>
<dbReference type="KEGG" id="hir:HETIRDRAFT_60392"/>
<dbReference type="GO" id="GO:0006508">
    <property type="term" value="P:proteolysis"/>
    <property type="evidence" value="ECO:0007669"/>
    <property type="project" value="UniProtKB-KW"/>
</dbReference>
<organism evidence="18 19">
    <name type="scientific">Heterobasidion irregulare (strain TC 32-1)</name>
    <dbReference type="NCBI Taxonomy" id="747525"/>
    <lineage>
        <taxon>Eukaryota</taxon>
        <taxon>Fungi</taxon>
        <taxon>Dikarya</taxon>
        <taxon>Basidiomycota</taxon>
        <taxon>Agaricomycotina</taxon>
        <taxon>Agaricomycetes</taxon>
        <taxon>Russulales</taxon>
        <taxon>Bondarzewiaceae</taxon>
        <taxon>Heterobasidion</taxon>
        <taxon>Heterobasidion annosum species complex</taxon>
    </lineage>
</organism>
<feature type="binding site" evidence="17">
    <location>
        <position position="495"/>
    </location>
    <ligand>
        <name>Zn(2+)</name>
        <dbReference type="ChEBI" id="CHEBI:29105"/>
        <note>catalytic</note>
    </ligand>
</feature>
<dbReference type="InterPro" id="IPR039461">
    <property type="entry name" value="Peptidase_M49"/>
</dbReference>
<keyword evidence="19" id="KW-1185">Reference proteome</keyword>
<dbReference type="EMBL" id="KI925455">
    <property type="protein sequence ID" value="ETW85930.1"/>
    <property type="molecule type" value="Genomic_DNA"/>
</dbReference>
<evidence type="ECO:0000256" key="10">
    <source>
        <dbReference type="ARBA" id="ARBA00022801"/>
    </source>
</evidence>
<dbReference type="GeneID" id="20678511"/>
<evidence type="ECO:0000256" key="2">
    <source>
        <dbReference type="ARBA" id="ARBA00004496"/>
    </source>
</evidence>
<keyword evidence="9 15" id="KW-0479">Metal-binding</keyword>
<gene>
    <name evidence="18" type="ORF">HETIRDRAFT_60392</name>
</gene>
<proteinExistence type="inferred from homology"/>
<accession>W4KKQ6</accession>
<evidence type="ECO:0000256" key="14">
    <source>
        <dbReference type="ARBA" id="ARBA00032119"/>
    </source>
</evidence>
<evidence type="ECO:0000256" key="9">
    <source>
        <dbReference type="ARBA" id="ARBA00022723"/>
    </source>
</evidence>
<dbReference type="GO" id="GO:0004177">
    <property type="term" value="F:aminopeptidase activity"/>
    <property type="evidence" value="ECO:0007669"/>
    <property type="project" value="UniProtKB-KW"/>
</dbReference>
<name>W4KKQ6_HETIT</name>
<dbReference type="PANTHER" id="PTHR23422:SF11">
    <property type="entry name" value="DIPEPTIDYL PEPTIDASE 3"/>
    <property type="match status" value="1"/>
</dbReference>
<keyword evidence="12 15" id="KW-0482">Metalloprotease</keyword>
<evidence type="ECO:0000256" key="1">
    <source>
        <dbReference type="ARBA" id="ARBA00001336"/>
    </source>
</evidence>
<evidence type="ECO:0000256" key="5">
    <source>
        <dbReference type="ARBA" id="ARBA00014713"/>
    </source>
</evidence>
<dbReference type="GO" id="GO:0005737">
    <property type="term" value="C:cytoplasm"/>
    <property type="evidence" value="ECO:0007669"/>
    <property type="project" value="UniProtKB-SubCell"/>
</dbReference>
<evidence type="ECO:0000256" key="15">
    <source>
        <dbReference type="PIRNR" id="PIRNR007828"/>
    </source>
</evidence>
<dbReference type="Gene3D" id="3.30.540.30">
    <property type="match status" value="3"/>
</dbReference>
<evidence type="ECO:0000313" key="18">
    <source>
        <dbReference type="EMBL" id="ETW85930.1"/>
    </source>
</evidence>
<evidence type="ECO:0000256" key="4">
    <source>
        <dbReference type="ARBA" id="ARBA00012063"/>
    </source>
</evidence>
<feature type="binding site" evidence="17">
    <location>
        <position position="443"/>
    </location>
    <ligand>
        <name>Zn(2+)</name>
        <dbReference type="ChEBI" id="CHEBI:29105"/>
        <note>catalytic</note>
    </ligand>
</feature>
<evidence type="ECO:0000256" key="3">
    <source>
        <dbReference type="ARBA" id="ARBA00010200"/>
    </source>
</evidence>
<dbReference type="STRING" id="747525.W4KKQ6"/>
<evidence type="ECO:0000313" key="19">
    <source>
        <dbReference type="Proteomes" id="UP000030671"/>
    </source>
</evidence>
<evidence type="ECO:0000256" key="8">
    <source>
        <dbReference type="ARBA" id="ARBA00022670"/>
    </source>
</evidence>
<protein>
    <recommendedName>
        <fullName evidence="5 15">Dipeptidyl peptidase 3</fullName>
        <ecNumber evidence="4 15">3.4.14.4</ecNumber>
    </recommendedName>
    <alternativeName>
        <fullName evidence="13 15">Dipeptidyl aminopeptidase III</fullName>
    </alternativeName>
    <alternativeName>
        <fullName evidence="14 15">Dipeptidyl peptidase III</fullName>
    </alternativeName>
</protein>
<comment type="similarity">
    <text evidence="3 15">Belongs to the peptidase M49 family.</text>
</comment>
<dbReference type="eggNOG" id="KOG3675">
    <property type="taxonomic scope" value="Eukaryota"/>
</dbReference>
<evidence type="ECO:0000256" key="6">
    <source>
        <dbReference type="ARBA" id="ARBA00022438"/>
    </source>
</evidence>
<dbReference type="EC" id="3.4.14.4" evidence="4 15"/>
<dbReference type="OrthoDB" id="4694525at2759"/>
<dbReference type="GO" id="GO:0046872">
    <property type="term" value="F:metal ion binding"/>
    <property type="evidence" value="ECO:0007669"/>
    <property type="project" value="UniProtKB-KW"/>
</dbReference>
<dbReference type="InParanoid" id="W4KKQ6"/>
<dbReference type="RefSeq" id="XP_009541842.1">
    <property type="nucleotide sequence ID" value="XM_009543547.1"/>
</dbReference>
<dbReference type="InterPro" id="IPR005317">
    <property type="entry name" value="Dipeptidyl-peptase3"/>
</dbReference>
<feature type="active site" evidence="16">
    <location>
        <position position="439"/>
    </location>
</feature>
<sequence length="689" mass="75955">MANIAAERFLADRTAPFGSLNVAKAFRQLSSKEKKYAHYIGQASWAGARIIQGQWTPQADKLYDLLILTFSTDGTLGDLKALQLKAGLTDEEWEDLLQYTSQVLSNLVNYKSFGFTKIVPRLSQEKFAAVIEKSANAANAIPLWDEHIYALEPESALSIGKPLLGHVSNYYLGEPITDEEVAAVQATAEKIGVDVLNTRVKKNSSSDFTLLVASADATSSSTHDIQILDSAAKLTVEYGDFSGPLTKAVAALTEAKKFTSNDTQTAMLDGYIKSFQTGSIDAHKEGSKQWVKDVGPVVESYIGFIETYVDPYGGRAEWEGFTAIVNKELSAKYETLVNNAPELIKELPWGKDFEVDVFKRPDFTALEVVSFATGGIPAGINIPNYYDIRESTGFKNVSLANILAAKPPSQEVSFIHPDDLDLYNAWDSRAFEVQVANHELLGHGSGKLFKEDADGKKNFDSKVINPLTGKPITSWYKPGQTPDAVLGEVSSSMEECRAETVALYLVSNPNILEIFGYTSQKDVEDIQYITFLLMARAGLRALEFYDPKAKKHGQAHMQARLGITQHLINGGIARLEQVKDANGKLENLYVRVDREKVLSHGKEVAGKLLIDLQVRKSTADGAGARKFYAELTTPFPGWDGEIRDIVLLKKQPRMVFVQPNTFVENGEVVLKEYPLTPAGAIESFIERKL</sequence>
<evidence type="ECO:0000256" key="7">
    <source>
        <dbReference type="ARBA" id="ARBA00022490"/>
    </source>
</evidence>
<comment type="subcellular location">
    <subcellularLocation>
        <location evidence="2">Cytoplasm</location>
    </subcellularLocation>
</comment>
<feature type="binding site" evidence="17">
    <location>
        <position position="438"/>
    </location>
    <ligand>
        <name>Zn(2+)</name>
        <dbReference type="ChEBI" id="CHEBI:29105"/>
        <note>catalytic</note>
    </ligand>
</feature>
<keyword evidence="8 15" id="KW-0645">Protease</keyword>
<dbReference type="HOGENOM" id="CLU_011977_1_0_1"/>
<dbReference type="AlphaFoldDB" id="W4KKQ6"/>
<dbReference type="FunFam" id="3.30.540.30:FF:000002">
    <property type="entry name" value="Dipeptidyl peptidase 3"/>
    <property type="match status" value="1"/>
</dbReference>
<evidence type="ECO:0000256" key="17">
    <source>
        <dbReference type="PIRSR" id="PIRSR007828-2"/>
    </source>
</evidence>
<dbReference type="GO" id="GO:0008235">
    <property type="term" value="F:metalloexopeptidase activity"/>
    <property type="evidence" value="ECO:0007669"/>
    <property type="project" value="InterPro"/>
</dbReference>
<evidence type="ECO:0000256" key="13">
    <source>
        <dbReference type="ARBA" id="ARBA00031288"/>
    </source>
</evidence>